<keyword evidence="5" id="KW-1185">Reference proteome</keyword>
<evidence type="ECO:0000313" key="5">
    <source>
        <dbReference type="Proteomes" id="UP000470875"/>
    </source>
</evidence>
<dbReference type="Pfam" id="PF00005">
    <property type="entry name" value="ABC_tran"/>
    <property type="match status" value="1"/>
</dbReference>
<dbReference type="EMBL" id="VULO01000001">
    <property type="protein sequence ID" value="MSS83272.1"/>
    <property type="molecule type" value="Genomic_DNA"/>
</dbReference>
<comment type="caution">
    <text evidence="4">The sequence shown here is derived from an EMBL/GenBank/DDBJ whole genome shotgun (WGS) entry which is preliminary data.</text>
</comment>
<dbReference type="GO" id="GO:0005524">
    <property type="term" value="F:ATP binding"/>
    <property type="evidence" value="ECO:0007669"/>
    <property type="project" value="UniProtKB-KW"/>
</dbReference>
<gene>
    <name evidence="4" type="ORF">FYJ24_00515</name>
</gene>
<dbReference type="AlphaFoldDB" id="A0A6N7W494"/>
<keyword evidence="2" id="KW-0813">Transport</keyword>
<keyword evidence="4" id="KW-0067">ATP-binding</keyword>
<dbReference type="InterPro" id="IPR003439">
    <property type="entry name" value="ABC_transporter-like_ATP-bd"/>
</dbReference>
<accession>A0A6N7W494</accession>
<sequence>MDSVGLRDAAGRKAKAYSLGMKQRLSLAAAFLGQPRILILDEPTNGLDPEGIHWLRTSLRDFASAGGNNHHGIPYPR</sequence>
<evidence type="ECO:0000256" key="1">
    <source>
        <dbReference type="ARBA" id="ARBA00005417"/>
    </source>
</evidence>
<dbReference type="SUPFAM" id="SSF52540">
    <property type="entry name" value="P-loop containing nucleoside triphosphate hydrolases"/>
    <property type="match status" value="1"/>
</dbReference>
<evidence type="ECO:0000313" key="4">
    <source>
        <dbReference type="EMBL" id="MSS83272.1"/>
    </source>
</evidence>
<name>A0A6N7W494_9ACTO</name>
<proteinExistence type="inferred from homology"/>
<dbReference type="Gene3D" id="3.40.50.300">
    <property type="entry name" value="P-loop containing nucleotide triphosphate hydrolases"/>
    <property type="match status" value="1"/>
</dbReference>
<keyword evidence="4" id="KW-0547">Nucleotide-binding</keyword>
<dbReference type="Proteomes" id="UP000470875">
    <property type="component" value="Unassembled WGS sequence"/>
</dbReference>
<organism evidence="4 5">
    <name type="scientific">Scrofimicrobium canadense</name>
    <dbReference type="NCBI Taxonomy" id="2652290"/>
    <lineage>
        <taxon>Bacteria</taxon>
        <taxon>Bacillati</taxon>
        <taxon>Actinomycetota</taxon>
        <taxon>Actinomycetes</taxon>
        <taxon>Actinomycetales</taxon>
        <taxon>Actinomycetaceae</taxon>
        <taxon>Scrofimicrobium</taxon>
    </lineage>
</organism>
<evidence type="ECO:0000259" key="3">
    <source>
        <dbReference type="Pfam" id="PF00005"/>
    </source>
</evidence>
<evidence type="ECO:0000256" key="2">
    <source>
        <dbReference type="ARBA" id="ARBA00022448"/>
    </source>
</evidence>
<comment type="similarity">
    <text evidence="1">Belongs to the ABC transporter superfamily.</text>
</comment>
<protein>
    <submittedName>
        <fullName evidence="4">ATP-binding cassette domain-containing protein</fullName>
    </submittedName>
</protein>
<dbReference type="GO" id="GO:0016887">
    <property type="term" value="F:ATP hydrolysis activity"/>
    <property type="evidence" value="ECO:0007669"/>
    <property type="project" value="InterPro"/>
</dbReference>
<feature type="domain" description="ABC transporter" evidence="3">
    <location>
        <begin position="2"/>
        <end position="45"/>
    </location>
</feature>
<dbReference type="InterPro" id="IPR027417">
    <property type="entry name" value="P-loop_NTPase"/>
</dbReference>
<reference evidence="4 5" key="1">
    <citation type="submission" date="2019-08" db="EMBL/GenBank/DDBJ databases">
        <title>In-depth cultivation of the pig gut microbiome towards novel bacterial diversity and tailored functional studies.</title>
        <authorList>
            <person name="Wylensek D."/>
            <person name="Hitch T.C.A."/>
            <person name="Clavel T."/>
        </authorList>
    </citation>
    <scope>NUCLEOTIDE SEQUENCE [LARGE SCALE GENOMIC DNA]</scope>
    <source>
        <strain evidence="4 5">WB03_NA08</strain>
    </source>
</reference>
<dbReference type="PANTHER" id="PTHR43335">
    <property type="entry name" value="ABC TRANSPORTER, ATP-BINDING PROTEIN"/>
    <property type="match status" value="1"/>
</dbReference>
<dbReference type="PANTHER" id="PTHR43335:SF4">
    <property type="entry name" value="ABC TRANSPORTER, ATP-BINDING PROTEIN"/>
    <property type="match status" value="1"/>
</dbReference>